<organism evidence="4 5">
    <name type="scientific">Myxozyma melibiosi</name>
    <dbReference type="NCBI Taxonomy" id="54550"/>
    <lineage>
        <taxon>Eukaryota</taxon>
        <taxon>Fungi</taxon>
        <taxon>Dikarya</taxon>
        <taxon>Ascomycota</taxon>
        <taxon>Saccharomycotina</taxon>
        <taxon>Lipomycetes</taxon>
        <taxon>Lipomycetales</taxon>
        <taxon>Lipomycetaceae</taxon>
        <taxon>Myxozyma</taxon>
    </lineage>
</organism>
<keyword evidence="5" id="KW-1185">Reference proteome</keyword>
<reference evidence="4 5" key="1">
    <citation type="submission" date="2024-03" db="EMBL/GenBank/DDBJ databases">
        <title>Genome-scale model development and genomic sequencing of the oleaginous clade Lipomyces.</title>
        <authorList>
            <consortium name="Lawrence Berkeley National Laboratory"/>
            <person name="Czajka J.J."/>
            <person name="Han Y."/>
            <person name="Kim J."/>
            <person name="Mondo S.J."/>
            <person name="Hofstad B.A."/>
            <person name="Robles A."/>
            <person name="Haridas S."/>
            <person name="Riley R."/>
            <person name="LaButti K."/>
            <person name="Pangilinan J."/>
            <person name="Andreopoulos W."/>
            <person name="Lipzen A."/>
            <person name="Yan J."/>
            <person name="Wang M."/>
            <person name="Ng V."/>
            <person name="Grigoriev I.V."/>
            <person name="Spatafora J.W."/>
            <person name="Magnuson J.K."/>
            <person name="Baker S.E."/>
            <person name="Pomraning K.R."/>
        </authorList>
    </citation>
    <scope>NUCLEOTIDE SEQUENCE [LARGE SCALE GENOMIC DNA]</scope>
    <source>
        <strain evidence="4 5">Phaff 52-87</strain>
    </source>
</reference>
<feature type="region of interest" description="Disordered" evidence="2">
    <location>
        <begin position="612"/>
        <end position="659"/>
    </location>
</feature>
<feature type="compositionally biased region" description="Basic and acidic residues" evidence="2">
    <location>
        <begin position="612"/>
        <end position="627"/>
    </location>
</feature>
<comment type="similarity">
    <text evidence="1">Belongs to the DENND6 family.</text>
</comment>
<proteinExistence type="inferred from homology"/>
<dbReference type="Proteomes" id="UP001498771">
    <property type="component" value="Unassembled WGS sequence"/>
</dbReference>
<evidence type="ECO:0000256" key="2">
    <source>
        <dbReference type="SAM" id="MobiDB-lite"/>
    </source>
</evidence>
<dbReference type="GeneID" id="90034964"/>
<feature type="region of interest" description="Disordered" evidence="2">
    <location>
        <begin position="1"/>
        <end position="53"/>
    </location>
</feature>
<evidence type="ECO:0000313" key="5">
    <source>
        <dbReference type="Proteomes" id="UP001498771"/>
    </source>
</evidence>
<feature type="domain" description="UDENN" evidence="3">
    <location>
        <begin position="86"/>
        <end position="620"/>
    </location>
</feature>
<gene>
    <name evidence="4" type="ORF">BZA70DRAFT_115762</name>
</gene>
<dbReference type="RefSeq" id="XP_064769871.1">
    <property type="nucleotide sequence ID" value="XM_064909452.1"/>
</dbReference>
<name>A0ABR1FCR8_9ASCO</name>
<dbReference type="PANTHER" id="PTHR13677">
    <property type="entry name" value="LD41638P"/>
    <property type="match status" value="1"/>
</dbReference>
<evidence type="ECO:0000313" key="4">
    <source>
        <dbReference type="EMBL" id="KAK7206838.1"/>
    </source>
</evidence>
<dbReference type="InterPro" id="IPR037516">
    <property type="entry name" value="Tripartite_DENN"/>
</dbReference>
<evidence type="ECO:0000259" key="3">
    <source>
        <dbReference type="PROSITE" id="PS50211"/>
    </source>
</evidence>
<dbReference type="InterPro" id="IPR024224">
    <property type="entry name" value="DENND6"/>
</dbReference>
<dbReference type="PROSITE" id="PS50211">
    <property type="entry name" value="DENN"/>
    <property type="match status" value="1"/>
</dbReference>
<evidence type="ECO:0000256" key="1">
    <source>
        <dbReference type="ARBA" id="ARBA00007159"/>
    </source>
</evidence>
<dbReference type="PANTHER" id="PTHR13677:SF0">
    <property type="entry name" value="LD41638P"/>
    <property type="match status" value="1"/>
</dbReference>
<comment type="caution">
    <text evidence="4">The sequence shown here is derived from an EMBL/GenBank/DDBJ whole genome shotgun (WGS) entry which is preliminary data.</text>
</comment>
<accession>A0ABR1FCR8</accession>
<protein>
    <recommendedName>
        <fullName evidence="3">UDENN domain-containing protein</fullName>
    </recommendedName>
</protein>
<dbReference type="EMBL" id="JBBJBU010000002">
    <property type="protein sequence ID" value="KAK7206838.1"/>
    <property type="molecule type" value="Genomic_DNA"/>
</dbReference>
<sequence length="703" mass="77278">MASSKAGDQPALPSAADGSESQLPLPRAETSLPTPVRPAPKPSPAASSSSSTMRTFTEAVDALYDTDPELAGDLPFRVKDLRRWITCFCALDFNVEVGPEFECIYPAVHLSEQDLKTICFSSFPEQSYAENTEEFHTFRFKCSTRDLTFPPAANSPKMSRAYTSRYLYGYVLFQQRYDSTKARNYSQKSLTLLSPYEFPALFETCVRKAAQYCFSTALLPTLQTAAGHIAAWPAPEALISRFSWSMQSSGSNGQTKKRHIELAYLGDKIRIQASAADPRVPLGEYSESGIFLFGKSGSWGVLMRMLEDPADIYTVYEHVLLGYSLGVFAPTPSLCSQFVTNAVDLIKPVPYTGLIREYVTMHADLESMNVLSKNPVPGITGFTNPFLSQIVSDCDGAVSLLDICTAEKKLGIKRARGRLNNMPTMNVSFLPILPDLMPSTASTQQMTVDLLYPVTATVEWQRKSFKKLLTGMGISKIPTSMTSTKPKLLVRDRQFIKRVRRMIADSNAATSAAEAKAIQLKIDKFVRLHFANLTAKVMAPVKRFLFVAETSPKNFSYAEFIYYLSQLDGKGGSSISSTTMSGDVLNGMIESTGKAAVKSVHMFSTWGMHHEGRESLSNEVKDEDRSAGDGIETAEQGAADEDEEGKEEPAAQKASAAAKADLQHELYGEAVQPDKEVFAGNEGALQFYTALLRSGNFEAWCFA</sequence>